<evidence type="ECO:0000256" key="2">
    <source>
        <dbReference type="ARBA" id="ARBA00004922"/>
    </source>
</evidence>
<keyword evidence="9" id="KW-0735">Signal-anchor</keyword>
<evidence type="ECO:0000256" key="9">
    <source>
        <dbReference type="ARBA" id="ARBA00022968"/>
    </source>
</evidence>
<evidence type="ECO:0000256" key="8">
    <source>
        <dbReference type="ARBA" id="ARBA00022741"/>
    </source>
</evidence>
<keyword evidence="8" id="KW-0547">Nucleotide-binding</keyword>
<accession>A0A2H8TQJ6</accession>
<dbReference type="FunFam" id="3.90.550.50:FF:000008">
    <property type="entry name" value="Beta-1,3-glucosyltransferase"/>
    <property type="match status" value="1"/>
</dbReference>
<comment type="pathway">
    <text evidence="2">Protein modification; protein glycosylation.</text>
</comment>
<dbReference type="InterPro" id="IPR003378">
    <property type="entry name" value="Fringe-like_glycosylTrfase"/>
</dbReference>
<dbReference type="PANTHER" id="PTHR23033">
    <property type="entry name" value="BETA1,3-GALACTOSYLTRANSFERASE"/>
    <property type="match status" value="1"/>
</dbReference>
<dbReference type="PANTHER" id="PTHR23033:SF14">
    <property type="entry name" value="GLYCOPROTEIN-N-ACETYLGALACTOSAMINE 3-BETA-GALACTOSYLTRANSFERASE 1-RELATED"/>
    <property type="match status" value="1"/>
</dbReference>
<evidence type="ECO:0000256" key="7">
    <source>
        <dbReference type="ARBA" id="ARBA00022692"/>
    </source>
</evidence>
<feature type="chain" id="PRO_5014166437" description="N-acetylgalactosaminide beta-1,3-galactosyltransferase" evidence="12">
    <location>
        <begin position="23"/>
        <end position="456"/>
    </location>
</feature>
<comment type="similarity">
    <text evidence="3">Belongs to the glycosyltransferase 31 family. Beta3-Gal-T subfamily.</text>
</comment>
<evidence type="ECO:0000313" key="14">
    <source>
        <dbReference type="EMBL" id="MBW15902.1"/>
    </source>
</evidence>
<proteinExistence type="inferred from homology"/>
<feature type="domain" description="Fringe-like glycosyltransferase" evidence="13">
    <location>
        <begin position="228"/>
        <end position="434"/>
    </location>
</feature>
<protein>
    <recommendedName>
        <fullName evidence="4">N-acetylgalactosaminide beta-1,3-galactosyltransferase</fullName>
        <ecNumber evidence="4">2.4.1.122</ecNumber>
    </recommendedName>
</protein>
<keyword evidence="5" id="KW-0328">Glycosyltransferase</keyword>
<sequence length="456" mass="52395">MFINGIYFICLYLLSISHKLESSEIVITILSQLNDYNVEQALRLKNNILKQTKSIKEPRLSGVYMLHEQFPEPGSWTIIPIIKLLYKNNKNAKWFLFCEENAYVNYDNLQLFLKEKNSSESLWMGYGVKDKHPTIIHHYAFEENENERVTYPLFAAGFVISAELLKNIANLKVENQLDSDFSIDASYELALVINKKIKHLPLKFCLKLSPDCIVHPLSERSDCTQYGKVTKDSIYFAVKTCSKFHSDRIPVLQSTWGRDAVYIEYFSDKFDNAIPTTVLDVPNTERGHCQKTITIFKYLSKKLLSNKAVKWIALTDDDTLLSVPRLASILSCWNGQQIALGQRYGYNIRGDQSLGYNYLTGGGGIIFNVGLVHKLTTCKCYALDAPDDMVLGMCLKALNATVVHSPVFHQARPQDYADEYLESYPMVSFHKHWMIDPIEVYRHWLYQDSSFGHDEL</sequence>
<evidence type="ECO:0000256" key="6">
    <source>
        <dbReference type="ARBA" id="ARBA00022679"/>
    </source>
</evidence>
<organism evidence="14">
    <name type="scientific">Melanaphis sacchari</name>
    <dbReference type="NCBI Taxonomy" id="742174"/>
    <lineage>
        <taxon>Eukaryota</taxon>
        <taxon>Metazoa</taxon>
        <taxon>Ecdysozoa</taxon>
        <taxon>Arthropoda</taxon>
        <taxon>Hexapoda</taxon>
        <taxon>Insecta</taxon>
        <taxon>Pterygota</taxon>
        <taxon>Neoptera</taxon>
        <taxon>Paraneoptera</taxon>
        <taxon>Hemiptera</taxon>
        <taxon>Sternorrhyncha</taxon>
        <taxon>Aphidomorpha</taxon>
        <taxon>Aphidoidea</taxon>
        <taxon>Aphididae</taxon>
        <taxon>Aphidini</taxon>
        <taxon>Melanaphis</taxon>
    </lineage>
</organism>
<evidence type="ECO:0000259" key="13">
    <source>
        <dbReference type="Pfam" id="PF02434"/>
    </source>
</evidence>
<name>A0A2H8TQJ6_9HEMI</name>
<evidence type="ECO:0000256" key="11">
    <source>
        <dbReference type="ARBA" id="ARBA00023136"/>
    </source>
</evidence>
<dbReference type="OrthoDB" id="421979at2759"/>
<evidence type="ECO:0000256" key="4">
    <source>
        <dbReference type="ARBA" id="ARBA00012557"/>
    </source>
</evidence>
<dbReference type="Gene3D" id="3.90.550.50">
    <property type="match status" value="2"/>
</dbReference>
<feature type="signal peptide" evidence="12">
    <location>
        <begin position="1"/>
        <end position="22"/>
    </location>
</feature>
<dbReference type="GO" id="GO:0000166">
    <property type="term" value="F:nucleotide binding"/>
    <property type="evidence" value="ECO:0007669"/>
    <property type="project" value="UniProtKB-KW"/>
</dbReference>
<dbReference type="InterPro" id="IPR026050">
    <property type="entry name" value="C1GALT1/C1GALT1_chp1"/>
</dbReference>
<comment type="subcellular location">
    <subcellularLocation>
        <location evidence="1">Membrane</location>
        <topology evidence="1">Single-pass type II membrane protein</topology>
    </subcellularLocation>
</comment>
<dbReference type="EC" id="2.4.1.122" evidence="4"/>
<evidence type="ECO:0000256" key="1">
    <source>
        <dbReference type="ARBA" id="ARBA00004606"/>
    </source>
</evidence>
<dbReference type="GO" id="GO:0016020">
    <property type="term" value="C:membrane"/>
    <property type="evidence" value="ECO:0007669"/>
    <property type="project" value="UniProtKB-SubCell"/>
</dbReference>
<dbReference type="GO" id="GO:0016263">
    <property type="term" value="F:glycoprotein-N-acetylgalactosamine 3-beta-galactosyltransferase activity"/>
    <property type="evidence" value="ECO:0007669"/>
    <property type="project" value="UniProtKB-EC"/>
</dbReference>
<dbReference type="Pfam" id="PF02434">
    <property type="entry name" value="Fringe"/>
    <property type="match status" value="1"/>
</dbReference>
<keyword evidence="6 14" id="KW-0808">Transferase</keyword>
<evidence type="ECO:0000256" key="5">
    <source>
        <dbReference type="ARBA" id="ARBA00022676"/>
    </source>
</evidence>
<reference evidence="14" key="1">
    <citation type="submission" date="2017-10" db="EMBL/GenBank/DDBJ databases">
        <title>Transcriptome Assembly of Sugarcane Aphid Adults.</title>
        <authorList>
            <person name="Scully E.D."/>
            <person name="Palmer N.A."/>
            <person name="Geib S.M."/>
            <person name="Sarath G."/>
            <person name="Sattler S.E."/>
        </authorList>
    </citation>
    <scope>NUCLEOTIDE SEQUENCE</scope>
    <source>
        <tissue evidence="14">Whole body</tissue>
    </source>
</reference>
<keyword evidence="12" id="KW-0732">Signal</keyword>
<keyword evidence="11" id="KW-0472">Membrane</keyword>
<keyword evidence="10" id="KW-1133">Transmembrane helix</keyword>
<evidence type="ECO:0000256" key="3">
    <source>
        <dbReference type="ARBA" id="ARBA00006462"/>
    </source>
</evidence>
<gene>
    <name evidence="14" type="primary">B3galtl_0</name>
</gene>
<evidence type="ECO:0000256" key="10">
    <source>
        <dbReference type="ARBA" id="ARBA00022989"/>
    </source>
</evidence>
<dbReference type="EMBL" id="GFXV01004097">
    <property type="protein sequence ID" value="MBW15902.1"/>
    <property type="molecule type" value="Transcribed_RNA"/>
</dbReference>
<keyword evidence="7" id="KW-0812">Transmembrane</keyword>
<dbReference type="AlphaFoldDB" id="A0A2H8TQJ6"/>
<evidence type="ECO:0000256" key="12">
    <source>
        <dbReference type="SAM" id="SignalP"/>
    </source>
</evidence>